<dbReference type="STRING" id="281362.AT959_00720"/>
<organism evidence="3 4">
    <name type="scientific">Dechloromonas denitrificans</name>
    <dbReference type="NCBI Taxonomy" id="281362"/>
    <lineage>
        <taxon>Bacteria</taxon>
        <taxon>Pseudomonadati</taxon>
        <taxon>Pseudomonadota</taxon>
        <taxon>Betaproteobacteria</taxon>
        <taxon>Rhodocyclales</taxon>
        <taxon>Azonexaceae</taxon>
        <taxon>Dechloromonas</taxon>
    </lineage>
</organism>
<reference evidence="3 4" key="1">
    <citation type="submission" date="2015-12" db="EMBL/GenBank/DDBJ databases">
        <title>Nitrous oxide reduction kinetics distinguish bacteria harboring typical versus atypical NosZ.</title>
        <authorList>
            <person name="Yoon S."/>
            <person name="Nissen S."/>
            <person name="Park D."/>
            <person name="Sanford R.A."/>
            <person name="Loeffler F.E."/>
        </authorList>
    </citation>
    <scope>NUCLEOTIDE SEQUENCE [LARGE SCALE GENOMIC DNA]</scope>
    <source>
        <strain evidence="3 4">ATCC BAA-841</strain>
    </source>
</reference>
<dbReference type="AlphaFoldDB" id="A0A133XP86"/>
<dbReference type="Proteomes" id="UP000070186">
    <property type="component" value="Unassembled WGS sequence"/>
</dbReference>
<feature type="domain" description="Response regulatory" evidence="2">
    <location>
        <begin position="7"/>
        <end position="122"/>
    </location>
</feature>
<name>A0A133XP86_9RHOO</name>
<dbReference type="PANTHER" id="PTHR43228">
    <property type="entry name" value="TWO-COMPONENT RESPONSE REGULATOR"/>
    <property type="match status" value="1"/>
</dbReference>
<dbReference type="Pfam" id="PF00072">
    <property type="entry name" value="Response_reg"/>
    <property type="match status" value="1"/>
</dbReference>
<feature type="modified residue" description="4-aspartylphosphate" evidence="1">
    <location>
        <position position="57"/>
    </location>
</feature>
<sequence>MNSKRTTIVIVDDNDMMRGILRGILRGEEYEVIGEARNGNIAVDMAERLKPDIICLDVMMPEKDGLEALVEIKAARPLTEIVMITGNADPDTVQESIMNGASGFIIKPFNAARVLDALAKVTARLRQKAA</sequence>
<dbReference type="EMBL" id="LODL01000002">
    <property type="protein sequence ID" value="KXB32752.1"/>
    <property type="molecule type" value="Genomic_DNA"/>
</dbReference>
<evidence type="ECO:0000259" key="2">
    <source>
        <dbReference type="PROSITE" id="PS50110"/>
    </source>
</evidence>
<dbReference type="GO" id="GO:0000160">
    <property type="term" value="P:phosphorelay signal transduction system"/>
    <property type="evidence" value="ECO:0007669"/>
    <property type="project" value="InterPro"/>
</dbReference>
<protein>
    <submittedName>
        <fullName evidence="3">Chemotaxis protein</fullName>
    </submittedName>
</protein>
<accession>A0A133XP86</accession>
<dbReference type="RefSeq" id="WP_066879426.1">
    <property type="nucleotide sequence ID" value="NZ_LODL01000002.1"/>
</dbReference>
<dbReference type="PANTHER" id="PTHR43228:SF1">
    <property type="entry name" value="TWO-COMPONENT RESPONSE REGULATOR ARR22"/>
    <property type="match status" value="1"/>
</dbReference>
<evidence type="ECO:0000313" key="3">
    <source>
        <dbReference type="EMBL" id="KXB32752.1"/>
    </source>
</evidence>
<dbReference type="PROSITE" id="PS50110">
    <property type="entry name" value="RESPONSE_REGULATORY"/>
    <property type="match status" value="1"/>
</dbReference>
<keyword evidence="4" id="KW-1185">Reference proteome</keyword>
<dbReference type="InterPro" id="IPR052048">
    <property type="entry name" value="ST_Response_Regulator"/>
</dbReference>
<dbReference type="Gene3D" id="3.40.50.2300">
    <property type="match status" value="1"/>
</dbReference>
<dbReference type="SUPFAM" id="SSF52172">
    <property type="entry name" value="CheY-like"/>
    <property type="match status" value="1"/>
</dbReference>
<dbReference type="InterPro" id="IPR001789">
    <property type="entry name" value="Sig_transdc_resp-reg_receiver"/>
</dbReference>
<evidence type="ECO:0000313" key="4">
    <source>
        <dbReference type="Proteomes" id="UP000070186"/>
    </source>
</evidence>
<keyword evidence="1" id="KW-0597">Phosphoprotein</keyword>
<proteinExistence type="predicted"/>
<evidence type="ECO:0000256" key="1">
    <source>
        <dbReference type="PROSITE-ProRule" id="PRU00169"/>
    </source>
</evidence>
<dbReference type="InterPro" id="IPR011006">
    <property type="entry name" value="CheY-like_superfamily"/>
</dbReference>
<gene>
    <name evidence="3" type="ORF">AT959_00720</name>
</gene>
<comment type="caution">
    <text evidence="3">The sequence shown here is derived from an EMBL/GenBank/DDBJ whole genome shotgun (WGS) entry which is preliminary data.</text>
</comment>
<dbReference type="SMART" id="SM00448">
    <property type="entry name" value="REC"/>
    <property type="match status" value="1"/>
</dbReference>